<name>A0A9D3XNE3_9SAUR</name>
<evidence type="ECO:0000313" key="3">
    <source>
        <dbReference type="Proteomes" id="UP000827986"/>
    </source>
</evidence>
<feature type="transmembrane region" description="Helical" evidence="1">
    <location>
        <begin position="55"/>
        <end position="74"/>
    </location>
</feature>
<keyword evidence="1" id="KW-0472">Membrane</keyword>
<proteinExistence type="predicted"/>
<keyword evidence="3" id="KW-1185">Reference proteome</keyword>
<protein>
    <submittedName>
        <fullName evidence="2">Uncharacterized protein</fullName>
    </submittedName>
</protein>
<sequence length="118" mass="13308">MQQGGNDVEGNLERRAEILRARPDVTLAGAGGPEACNGAPLRPAMVGRMSARKRLAKPLLFGSILCALATAFAYRHRFFPEVEELRAREYERYEKKRQDVVERRQKQLAELAERKASP</sequence>
<dbReference type="AlphaFoldDB" id="A0A9D3XNE3"/>
<accession>A0A9D3XNE3</accession>
<dbReference type="EMBL" id="JAHDVG010000466">
    <property type="protein sequence ID" value="KAH1182661.1"/>
    <property type="molecule type" value="Genomic_DNA"/>
</dbReference>
<keyword evidence="1" id="KW-1133">Transmembrane helix</keyword>
<evidence type="ECO:0000256" key="1">
    <source>
        <dbReference type="SAM" id="Phobius"/>
    </source>
</evidence>
<evidence type="ECO:0000313" key="2">
    <source>
        <dbReference type="EMBL" id="KAH1182661.1"/>
    </source>
</evidence>
<comment type="caution">
    <text evidence="2">The sequence shown here is derived from an EMBL/GenBank/DDBJ whole genome shotgun (WGS) entry which is preliminary data.</text>
</comment>
<keyword evidence="1" id="KW-0812">Transmembrane</keyword>
<gene>
    <name evidence="2" type="ORF">KIL84_004153</name>
</gene>
<reference evidence="2" key="1">
    <citation type="submission" date="2021-09" db="EMBL/GenBank/DDBJ databases">
        <title>The genome of Mauremys mutica provides insights into the evolution of semi-aquatic lifestyle.</title>
        <authorList>
            <person name="Gong S."/>
            <person name="Gao Y."/>
        </authorList>
    </citation>
    <scope>NUCLEOTIDE SEQUENCE</scope>
    <source>
        <strain evidence="2">MM-2020</strain>
        <tissue evidence="2">Muscle</tissue>
    </source>
</reference>
<dbReference type="Proteomes" id="UP000827986">
    <property type="component" value="Unassembled WGS sequence"/>
</dbReference>
<organism evidence="2 3">
    <name type="scientific">Mauremys mutica</name>
    <name type="common">yellowpond turtle</name>
    <dbReference type="NCBI Taxonomy" id="74926"/>
    <lineage>
        <taxon>Eukaryota</taxon>
        <taxon>Metazoa</taxon>
        <taxon>Chordata</taxon>
        <taxon>Craniata</taxon>
        <taxon>Vertebrata</taxon>
        <taxon>Euteleostomi</taxon>
        <taxon>Archelosauria</taxon>
        <taxon>Testudinata</taxon>
        <taxon>Testudines</taxon>
        <taxon>Cryptodira</taxon>
        <taxon>Durocryptodira</taxon>
        <taxon>Testudinoidea</taxon>
        <taxon>Geoemydidae</taxon>
        <taxon>Geoemydinae</taxon>
        <taxon>Mauremys</taxon>
    </lineage>
</organism>